<comment type="caution">
    <text evidence="1">The sequence shown here is derived from an EMBL/GenBank/DDBJ whole genome shotgun (WGS) entry which is preliminary data.</text>
</comment>
<reference evidence="1" key="1">
    <citation type="submission" date="2021-11" db="EMBL/GenBank/DDBJ databases">
        <authorList>
            <person name="Rodrigo-Torres L."/>
            <person name="Arahal R. D."/>
            <person name="Lucena T."/>
        </authorList>
    </citation>
    <scope>NUCLEOTIDE SEQUENCE</scope>
    <source>
        <strain evidence="1">CECT 7929</strain>
    </source>
</reference>
<dbReference type="RefSeq" id="WP_237465397.1">
    <property type="nucleotide sequence ID" value="NZ_CAKLDI010000001.1"/>
</dbReference>
<evidence type="ECO:0000313" key="2">
    <source>
        <dbReference type="Proteomes" id="UP000838672"/>
    </source>
</evidence>
<sequence length="432" mass="50113">MCWIRKLLKFFGYLLLLLLIALIGLAIYVHGDEPLSREAQAIIERVEHSASQDDQAFFYQLGMHAPADKDPIDYGKALYAKELGIDVDESTIGDLQAHRESFRWERLQCFYSERASCFTEELLAAAKENVAPHAQFMARFWTLIALPDFMQMNGRDGIHLYEANSLNAGTHLVLQSILVQAENGQEVQAFAKLERLIALLRDGLSRTDYLISHGHIRVLLNLCLNFRHQFIYYYDVPAPPLVPMTLEERDYQRVMAYELTLFTRVIQADFYDNSSEIFWGIPFPRPVLNLLYKHNMTTNYIQYCHQEGMNARSQQSLEAYLAQPDEQWPVREKQMPVVKNLFGYIFGEMTCSENVWFPYIQKTRAVEIKILMSNAIHTQPVSQWVDAVKRVFPDQQVTMNDKYLCLMLPNMPEVEKVCLIHPNQLKREDAAQ</sequence>
<organism evidence="1 2">
    <name type="scientific">Vibrio stylophorae</name>
    <dbReference type="NCBI Taxonomy" id="659351"/>
    <lineage>
        <taxon>Bacteria</taxon>
        <taxon>Pseudomonadati</taxon>
        <taxon>Pseudomonadota</taxon>
        <taxon>Gammaproteobacteria</taxon>
        <taxon>Vibrionales</taxon>
        <taxon>Vibrionaceae</taxon>
        <taxon>Vibrio</taxon>
    </lineage>
</organism>
<gene>
    <name evidence="1" type="ORF">VST7929_01003</name>
</gene>
<evidence type="ECO:0008006" key="3">
    <source>
        <dbReference type="Google" id="ProtNLM"/>
    </source>
</evidence>
<accession>A0ABN8DUW3</accession>
<name>A0ABN8DUW3_9VIBR</name>
<proteinExistence type="predicted"/>
<evidence type="ECO:0000313" key="1">
    <source>
        <dbReference type="EMBL" id="CAH0533142.1"/>
    </source>
</evidence>
<protein>
    <recommendedName>
        <fullName evidence="3">DUF1800 domain-containing protein</fullName>
    </recommendedName>
</protein>
<dbReference type="EMBL" id="CAKLDI010000001">
    <property type="protein sequence ID" value="CAH0533142.1"/>
    <property type="molecule type" value="Genomic_DNA"/>
</dbReference>
<dbReference type="Proteomes" id="UP000838672">
    <property type="component" value="Unassembled WGS sequence"/>
</dbReference>
<keyword evidence="2" id="KW-1185">Reference proteome</keyword>